<feature type="transmembrane region" description="Helical" evidence="2">
    <location>
        <begin position="160"/>
        <end position="185"/>
    </location>
</feature>
<sequence length="474" mass="52596">MSNQVVEDNKTPAVAAIRPRTSSDTSSSSTLSIKVPKSARFTEATSVNSPVEVRKNPFKGPPISVKTSHFLPQPQPADIGFGYMSSDEIKHTSVEMPMTPMETKTPIKSALKVPGTPGRFLDPRSPTFHQEVVLEKEELKTEKQNAKDFKVKKRVRVAKFFLRGVNFSCALIVLSMLSTSLTIFNTTKTLPPRSNLPPWALGQQIWPQIVLLVVSSLSLAICCFIFYSYWKGGHRKAKKTAVYYTTFGIGIFIFSTVMWVIAAAVLHSSRANGNGQDLWGWSCNSNKRSTLFQDEINYTLVCRLQNWSLVCCLIEVVIETISIAIYGIVLYRVISKRKLHKSMNVRDKARSDLYLAQLRLQSAPNTPGFKSSTAPEFAKNLHDDSSDDGIDAAEKGQAEAEWARRHHETFAPASTTTRTSHLFSQPPGLTFTQATPVLGHQEWSEQHQDHMEAAPGEQTYGAVPIPGAYGQTTS</sequence>
<feature type="region of interest" description="Disordered" evidence="1">
    <location>
        <begin position="365"/>
        <end position="432"/>
    </location>
</feature>
<feature type="transmembrane region" description="Helical" evidence="2">
    <location>
        <begin position="242"/>
        <end position="266"/>
    </location>
</feature>
<gene>
    <name evidence="3" type="ORF">GOMPHAMPRED_002851</name>
</gene>
<name>A0A8H3ILL3_9LECA</name>
<feature type="compositionally biased region" description="Polar residues" evidence="1">
    <location>
        <begin position="412"/>
        <end position="423"/>
    </location>
</feature>
<feature type="region of interest" description="Disordered" evidence="1">
    <location>
        <begin position="1"/>
        <end position="32"/>
    </location>
</feature>
<evidence type="ECO:0000313" key="3">
    <source>
        <dbReference type="EMBL" id="CAF9923483.1"/>
    </source>
</evidence>
<protein>
    <submittedName>
        <fullName evidence="3">Uncharacterized protein</fullName>
    </submittedName>
</protein>
<comment type="caution">
    <text evidence="3">The sequence shown here is derived from an EMBL/GenBank/DDBJ whole genome shotgun (WGS) entry which is preliminary data.</text>
</comment>
<feature type="compositionally biased region" description="Polar residues" evidence="1">
    <location>
        <begin position="365"/>
        <end position="374"/>
    </location>
</feature>
<organism evidence="3 4">
    <name type="scientific">Gomphillus americanus</name>
    <dbReference type="NCBI Taxonomy" id="1940652"/>
    <lineage>
        <taxon>Eukaryota</taxon>
        <taxon>Fungi</taxon>
        <taxon>Dikarya</taxon>
        <taxon>Ascomycota</taxon>
        <taxon>Pezizomycotina</taxon>
        <taxon>Lecanoromycetes</taxon>
        <taxon>OSLEUM clade</taxon>
        <taxon>Ostropomycetidae</taxon>
        <taxon>Ostropales</taxon>
        <taxon>Graphidaceae</taxon>
        <taxon>Gomphilloideae</taxon>
        <taxon>Gomphillus</taxon>
    </lineage>
</organism>
<evidence type="ECO:0000256" key="1">
    <source>
        <dbReference type="SAM" id="MobiDB-lite"/>
    </source>
</evidence>
<dbReference type="AlphaFoldDB" id="A0A8H3ILL3"/>
<feature type="transmembrane region" description="Helical" evidence="2">
    <location>
        <begin position="205"/>
        <end position="230"/>
    </location>
</feature>
<feature type="compositionally biased region" description="Low complexity" evidence="1">
    <location>
        <begin position="22"/>
        <end position="32"/>
    </location>
</feature>
<feature type="region of interest" description="Disordered" evidence="1">
    <location>
        <begin position="455"/>
        <end position="474"/>
    </location>
</feature>
<accession>A0A8H3ILL3</accession>
<dbReference type="EMBL" id="CAJPDQ010000019">
    <property type="protein sequence ID" value="CAF9923483.1"/>
    <property type="molecule type" value="Genomic_DNA"/>
</dbReference>
<dbReference type="Proteomes" id="UP000664169">
    <property type="component" value="Unassembled WGS sequence"/>
</dbReference>
<evidence type="ECO:0000256" key="2">
    <source>
        <dbReference type="SAM" id="Phobius"/>
    </source>
</evidence>
<feature type="compositionally biased region" description="Basic and acidic residues" evidence="1">
    <location>
        <begin position="392"/>
        <end position="403"/>
    </location>
</feature>
<keyword evidence="4" id="KW-1185">Reference proteome</keyword>
<feature type="transmembrane region" description="Helical" evidence="2">
    <location>
        <begin position="307"/>
        <end position="334"/>
    </location>
</feature>
<dbReference type="PANTHER" id="PTHR42069:SF1">
    <property type="entry name" value="MARVEL DOMAIN-CONTAINING PROTEIN"/>
    <property type="match status" value="1"/>
</dbReference>
<dbReference type="OrthoDB" id="5420724at2759"/>
<keyword evidence="2" id="KW-0472">Membrane</keyword>
<keyword evidence="2" id="KW-0812">Transmembrane</keyword>
<evidence type="ECO:0000313" key="4">
    <source>
        <dbReference type="Proteomes" id="UP000664169"/>
    </source>
</evidence>
<keyword evidence="2" id="KW-1133">Transmembrane helix</keyword>
<dbReference type="PANTHER" id="PTHR42069">
    <property type="entry name" value="HYPHAL ANASTAMOSIS-8 PROTEIN"/>
    <property type="match status" value="1"/>
</dbReference>
<proteinExistence type="predicted"/>
<reference evidence="3" key="1">
    <citation type="submission" date="2021-03" db="EMBL/GenBank/DDBJ databases">
        <authorList>
            <person name="Tagirdzhanova G."/>
        </authorList>
    </citation>
    <scope>NUCLEOTIDE SEQUENCE</scope>
</reference>